<evidence type="ECO:0000256" key="1">
    <source>
        <dbReference type="ARBA" id="ARBA00023125"/>
    </source>
</evidence>
<comment type="caution">
    <text evidence="3">The sequence shown here is derived from an EMBL/GenBank/DDBJ whole genome shotgun (WGS) entry which is preliminary data.</text>
</comment>
<keyword evidence="1" id="KW-0238">DNA-binding</keyword>
<dbReference type="PANTHER" id="PTHR46558">
    <property type="entry name" value="TRACRIPTIONAL REGULATORY PROTEIN-RELATED-RELATED"/>
    <property type="match status" value="1"/>
</dbReference>
<dbReference type="PANTHER" id="PTHR46558:SF4">
    <property type="entry name" value="DNA-BIDING PHAGE PROTEIN"/>
    <property type="match status" value="1"/>
</dbReference>
<dbReference type="InterPro" id="IPR010982">
    <property type="entry name" value="Lambda_DNA-bd_dom_sf"/>
</dbReference>
<dbReference type="GO" id="GO:0003677">
    <property type="term" value="F:DNA binding"/>
    <property type="evidence" value="ECO:0007669"/>
    <property type="project" value="UniProtKB-KW"/>
</dbReference>
<proteinExistence type="predicted"/>
<dbReference type="SUPFAM" id="SSF47413">
    <property type="entry name" value="lambda repressor-like DNA-binding domains"/>
    <property type="match status" value="1"/>
</dbReference>
<organism evidence="3">
    <name type="scientific">bioreactor metagenome</name>
    <dbReference type="NCBI Taxonomy" id="1076179"/>
    <lineage>
        <taxon>unclassified sequences</taxon>
        <taxon>metagenomes</taxon>
        <taxon>ecological metagenomes</taxon>
    </lineage>
</organism>
<name>A0A644XIN3_9ZZZZ</name>
<dbReference type="AlphaFoldDB" id="A0A644XIN3"/>
<dbReference type="PROSITE" id="PS50943">
    <property type="entry name" value="HTH_CROC1"/>
    <property type="match status" value="1"/>
</dbReference>
<dbReference type="SMART" id="SM00530">
    <property type="entry name" value="HTH_XRE"/>
    <property type="match status" value="1"/>
</dbReference>
<evidence type="ECO:0000259" key="2">
    <source>
        <dbReference type="PROSITE" id="PS50943"/>
    </source>
</evidence>
<dbReference type="Gene3D" id="1.10.260.40">
    <property type="entry name" value="lambda repressor-like DNA-binding domains"/>
    <property type="match status" value="1"/>
</dbReference>
<feature type="domain" description="HTH cro/C1-type" evidence="2">
    <location>
        <begin position="27"/>
        <end position="81"/>
    </location>
</feature>
<gene>
    <name evidence="3" type="ORF">SDC9_62323</name>
</gene>
<dbReference type="EMBL" id="VSSQ01002526">
    <property type="protein sequence ID" value="MPM15949.1"/>
    <property type="molecule type" value="Genomic_DNA"/>
</dbReference>
<sequence length="111" mass="12651">MKWTDVKKEITSISPEDKNLIELMALLASIRKEKNMTQKELAEKVHVSQAQIARLENFSYVPSLKTVTKIADGLNLEITFIDKNTKQPVRNLLQNESSFVDDCSIVKSIEE</sequence>
<accession>A0A644XIN3</accession>
<dbReference type="Pfam" id="PF01381">
    <property type="entry name" value="HTH_3"/>
    <property type="match status" value="1"/>
</dbReference>
<dbReference type="CDD" id="cd00093">
    <property type="entry name" value="HTH_XRE"/>
    <property type="match status" value="1"/>
</dbReference>
<reference evidence="3" key="1">
    <citation type="submission" date="2019-08" db="EMBL/GenBank/DDBJ databases">
        <authorList>
            <person name="Kucharzyk K."/>
            <person name="Murdoch R.W."/>
            <person name="Higgins S."/>
            <person name="Loffler F."/>
        </authorList>
    </citation>
    <scope>NUCLEOTIDE SEQUENCE</scope>
</reference>
<protein>
    <recommendedName>
        <fullName evidence="2">HTH cro/C1-type domain-containing protein</fullName>
    </recommendedName>
</protein>
<dbReference type="InterPro" id="IPR001387">
    <property type="entry name" value="Cro/C1-type_HTH"/>
</dbReference>
<evidence type="ECO:0000313" key="3">
    <source>
        <dbReference type="EMBL" id="MPM15949.1"/>
    </source>
</evidence>